<feature type="domain" description="DUF4440" evidence="1">
    <location>
        <begin position="16"/>
        <end position="121"/>
    </location>
</feature>
<evidence type="ECO:0000259" key="1">
    <source>
        <dbReference type="Pfam" id="PF14534"/>
    </source>
</evidence>
<dbReference type="SUPFAM" id="SSF54427">
    <property type="entry name" value="NTF2-like"/>
    <property type="match status" value="1"/>
</dbReference>
<name>A0ABT1A6D3_9PSEU</name>
<accession>A0ABT1A6D3</accession>
<comment type="caution">
    <text evidence="2">The sequence shown here is derived from an EMBL/GenBank/DDBJ whole genome shotgun (WGS) entry which is preliminary data.</text>
</comment>
<dbReference type="Proteomes" id="UP001165283">
    <property type="component" value="Unassembled WGS sequence"/>
</dbReference>
<dbReference type="RefSeq" id="WP_252442663.1">
    <property type="nucleotide sequence ID" value="NZ_JAGSOV010000056.1"/>
</dbReference>
<dbReference type="EMBL" id="JAGSOV010000056">
    <property type="protein sequence ID" value="MCO1658568.1"/>
    <property type="molecule type" value="Genomic_DNA"/>
</dbReference>
<dbReference type="Gene3D" id="3.10.450.50">
    <property type="match status" value="1"/>
</dbReference>
<dbReference type="InterPro" id="IPR032710">
    <property type="entry name" value="NTF2-like_dom_sf"/>
</dbReference>
<reference evidence="2" key="1">
    <citation type="submission" date="2021-04" db="EMBL/GenBank/DDBJ databases">
        <title>Pseudonocardia sp. nov., isolated from sandy soil of mangrove forest.</title>
        <authorList>
            <person name="Zan Z."/>
            <person name="Huang R."/>
            <person name="Liu W."/>
        </authorList>
    </citation>
    <scope>NUCLEOTIDE SEQUENCE</scope>
    <source>
        <strain evidence="2">S2-4</strain>
    </source>
</reference>
<gene>
    <name evidence="2" type="ORF">KDL28_26235</name>
</gene>
<evidence type="ECO:0000313" key="3">
    <source>
        <dbReference type="Proteomes" id="UP001165283"/>
    </source>
</evidence>
<protein>
    <submittedName>
        <fullName evidence="2">Nuclear transport factor 2 family protein</fullName>
    </submittedName>
</protein>
<sequence>MASSPTGADGPEREVLDAEDARYRAMLAADTAALGALLDEQLTYTHSSGTRDTRESLLRKIADGALVYREIAHPVDQVAIVGDTAVVAGKMIGSVVLDGAPLQLDNSTLSVWVRQQGTWRLLGFQPTPLGARKPE</sequence>
<keyword evidence="3" id="KW-1185">Reference proteome</keyword>
<organism evidence="2 3">
    <name type="scientific">Pseudonocardia humida</name>
    <dbReference type="NCBI Taxonomy" id="2800819"/>
    <lineage>
        <taxon>Bacteria</taxon>
        <taxon>Bacillati</taxon>
        <taxon>Actinomycetota</taxon>
        <taxon>Actinomycetes</taxon>
        <taxon>Pseudonocardiales</taxon>
        <taxon>Pseudonocardiaceae</taxon>
        <taxon>Pseudonocardia</taxon>
    </lineage>
</organism>
<evidence type="ECO:0000313" key="2">
    <source>
        <dbReference type="EMBL" id="MCO1658568.1"/>
    </source>
</evidence>
<proteinExistence type="predicted"/>
<dbReference type="InterPro" id="IPR027843">
    <property type="entry name" value="DUF4440"/>
</dbReference>
<dbReference type="Pfam" id="PF14534">
    <property type="entry name" value="DUF4440"/>
    <property type="match status" value="1"/>
</dbReference>